<gene>
    <name evidence="2" type="ORF">GTP41_20375</name>
</gene>
<dbReference type="Proteomes" id="UP000448575">
    <property type="component" value="Unassembled WGS sequence"/>
</dbReference>
<dbReference type="Gene3D" id="3.90.1340.10">
    <property type="entry name" value="Phage tail collar domain"/>
    <property type="match status" value="1"/>
</dbReference>
<accession>A0A6N9HLA5</accession>
<sequence>MSSPFVAEIRMFACNFAPQGWATCDGQLLPISQNTALFSLLGTAYGGDGKSTFALPDLNGRMPMHPGQGQGLSLRFLGEQGGVASVTLTEAEIPHHTHQLQAMTTAASQVAPGPSSGFAKNAAGQVNHVFSQTVAGAQAVSVNPVSVAGAGQAHNNRQPYLGMLFCIALQGVFPQRW</sequence>
<evidence type="ECO:0000259" key="1">
    <source>
        <dbReference type="Pfam" id="PF07484"/>
    </source>
</evidence>
<reference evidence="2 3" key="1">
    <citation type="submission" date="2019-12" db="EMBL/GenBank/DDBJ databases">
        <title>Novel species isolated from a subtropical stream in China.</title>
        <authorList>
            <person name="Lu H."/>
        </authorList>
    </citation>
    <scope>NUCLEOTIDE SEQUENCE [LARGE SCALE GENOMIC DNA]</scope>
    <source>
        <strain evidence="2 3">DS3</strain>
    </source>
</reference>
<organism evidence="2 3">
    <name type="scientific">Pseudoduganella guangdongensis</name>
    <dbReference type="NCBI Taxonomy" id="2692179"/>
    <lineage>
        <taxon>Bacteria</taxon>
        <taxon>Pseudomonadati</taxon>
        <taxon>Pseudomonadota</taxon>
        <taxon>Betaproteobacteria</taxon>
        <taxon>Burkholderiales</taxon>
        <taxon>Oxalobacteraceae</taxon>
        <taxon>Telluria group</taxon>
        <taxon>Pseudoduganella</taxon>
    </lineage>
</organism>
<dbReference type="RefSeq" id="WP_161027414.1">
    <property type="nucleotide sequence ID" value="NZ_WWCJ01000017.1"/>
</dbReference>
<dbReference type="InterPro" id="IPR011083">
    <property type="entry name" value="Phage_tail_collar_dom"/>
</dbReference>
<feature type="domain" description="Phage tail collar" evidence="1">
    <location>
        <begin position="8"/>
        <end position="63"/>
    </location>
</feature>
<evidence type="ECO:0000313" key="3">
    <source>
        <dbReference type="Proteomes" id="UP000448575"/>
    </source>
</evidence>
<evidence type="ECO:0000313" key="2">
    <source>
        <dbReference type="EMBL" id="MYN04451.1"/>
    </source>
</evidence>
<dbReference type="EMBL" id="WWCJ01000017">
    <property type="protein sequence ID" value="MYN04451.1"/>
    <property type="molecule type" value="Genomic_DNA"/>
</dbReference>
<keyword evidence="3" id="KW-1185">Reference proteome</keyword>
<dbReference type="Pfam" id="PF07484">
    <property type="entry name" value="Collar"/>
    <property type="match status" value="1"/>
</dbReference>
<proteinExistence type="predicted"/>
<comment type="caution">
    <text evidence="2">The sequence shown here is derived from an EMBL/GenBank/DDBJ whole genome shotgun (WGS) entry which is preliminary data.</text>
</comment>
<name>A0A6N9HLA5_9BURK</name>
<dbReference type="SUPFAM" id="SSF88874">
    <property type="entry name" value="Receptor-binding domain of short tail fibre protein gp12"/>
    <property type="match status" value="1"/>
</dbReference>
<dbReference type="AlphaFoldDB" id="A0A6N9HLA5"/>
<dbReference type="InterPro" id="IPR037053">
    <property type="entry name" value="Phage_tail_collar_dom_sf"/>
</dbReference>
<protein>
    <submittedName>
        <fullName evidence="2">Phage tail protein</fullName>
    </submittedName>
</protein>